<accession>A0ABT9P4H2</accession>
<keyword evidence="3" id="KW-1185">Reference proteome</keyword>
<gene>
    <name evidence="2" type="ORF">J2S57_003350</name>
</gene>
<sequence>MGVLSDPTVAALPDPVASSLLSRSGSGNRSLLPGAVPAPVDRSAPDAADRVAEVVRDLTTTLAGSPITTGPLLPLWQTLAALGHADLAVARLAEGHIDALRILHEADRTPVPGAVYGVWASASGGTGLTARRDGEGWVVEGTMRFCSGAWFLDRALTVISTDQGKIMVDVPVQTSALVRQDGTWPSLGMDASRSVDIQVHDLRVSEADAVGGPGFYLERPGFAIGGVGVAAVWLGGAHGVLRSLLDTVRPERASPHQLAHLGAMSVAITAADALLTEIARQEREIDLAGMTAARSAVELAVLEVLTRAPRVSGPNGLCRDGGFAHRLADLEVYARQHHGEADYEQVGAHLLGTGTLLGRTFR</sequence>
<dbReference type="Proteomes" id="UP001235712">
    <property type="component" value="Unassembled WGS sequence"/>
</dbReference>
<organism evidence="2 3">
    <name type="scientific">Kineosporia succinea</name>
    <dbReference type="NCBI Taxonomy" id="84632"/>
    <lineage>
        <taxon>Bacteria</taxon>
        <taxon>Bacillati</taxon>
        <taxon>Actinomycetota</taxon>
        <taxon>Actinomycetes</taxon>
        <taxon>Kineosporiales</taxon>
        <taxon>Kineosporiaceae</taxon>
        <taxon>Kineosporia</taxon>
    </lineage>
</organism>
<proteinExistence type="predicted"/>
<evidence type="ECO:0000313" key="2">
    <source>
        <dbReference type="EMBL" id="MDP9827601.1"/>
    </source>
</evidence>
<protein>
    <recommendedName>
        <fullName evidence="4">Alkylation response protein AidB-like acyl-CoA dehydrogenase</fullName>
    </recommendedName>
</protein>
<feature type="region of interest" description="Disordered" evidence="1">
    <location>
        <begin position="20"/>
        <end position="44"/>
    </location>
</feature>
<dbReference type="InterPro" id="IPR009100">
    <property type="entry name" value="AcylCoA_DH/oxidase_NM_dom_sf"/>
</dbReference>
<dbReference type="Gene3D" id="1.20.140.10">
    <property type="entry name" value="Butyryl-CoA Dehydrogenase, subunit A, domain 3"/>
    <property type="match status" value="1"/>
</dbReference>
<evidence type="ECO:0000256" key="1">
    <source>
        <dbReference type="SAM" id="MobiDB-lite"/>
    </source>
</evidence>
<dbReference type="SUPFAM" id="SSF47203">
    <property type="entry name" value="Acyl-CoA dehydrogenase C-terminal domain-like"/>
    <property type="match status" value="1"/>
</dbReference>
<name>A0ABT9P4H2_9ACTN</name>
<dbReference type="SUPFAM" id="SSF56645">
    <property type="entry name" value="Acyl-CoA dehydrogenase NM domain-like"/>
    <property type="match status" value="1"/>
</dbReference>
<evidence type="ECO:0000313" key="3">
    <source>
        <dbReference type="Proteomes" id="UP001235712"/>
    </source>
</evidence>
<dbReference type="EMBL" id="JAUSQZ010000001">
    <property type="protein sequence ID" value="MDP9827601.1"/>
    <property type="molecule type" value="Genomic_DNA"/>
</dbReference>
<reference evidence="2 3" key="1">
    <citation type="submission" date="2023-07" db="EMBL/GenBank/DDBJ databases">
        <title>Sequencing the genomes of 1000 actinobacteria strains.</title>
        <authorList>
            <person name="Klenk H.-P."/>
        </authorList>
    </citation>
    <scope>NUCLEOTIDE SEQUENCE [LARGE SCALE GENOMIC DNA]</scope>
    <source>
        <strain evidence="2 3">DSM 44388</strain>
    </source>
</reference>
<dbReference type="Gene3D" id="2.40.110.10">
    <property type="entry name" value="Butyryl-CoA Dehydrogenase, subunit A, domain 2"/>
    <property type="match status" value="1"/>
</dbReference>
<feature type="compositionally biased region" description="Low complexity" evidence="1">
    <location>
        <begin position="20"/>
        <end position="32"/>
    </location>
</feature>
<dbReference type="InterPro" id="IPR036250">
    <property type="entry name" value="AcylCo_DH-like_C"/>
</dbReference>
<comment type="caution">
    <text evidence="2">The sequence shown here is derived from an EMBL/GenBank/DDBJ whole genome shotgun (WGS) entry which is preliminary data.</text>
</comment>
<evidence type="ECO:0008006" key="4">
    <source>
        <dbReference type="Google" id="ProtNLM"/>
    </source>
</evidence>
<dbReference type="InterPro" id="IPR046373">
    <property type="entry name" value="Acyl-CoA_Oxase/DH_mid-dom_sf"/>
</dbReference>
<dbReference type="RefSeq" id="WP_307243871.1">
    <property type="nucleotide sequence ID" value="NZ_JAUSQZ010000001.1"/>
</dbReference>